<name>A0ABS3U5F2_9ACTN</name>
<dbReference type="Proteomes" id="UP000681341">
    <property type="component" value="Unassembled WGS sequence"/>
</dbReference>
<dbReference type="RefSeq" id="WP_208497020.1">
    <property type="nucleotide sequence ID" value="NZ_JAGFNP010000007.1"/>
</dbReference>
<keyword evidence="1" id="KW-0472">Membrane</keyword>
<keyword evidence="3" id="KW-1185">Reference proteome</keyword>
<dbReference type="EMBL" id="JAGFNP010000007">
    <property type="protein sequence ID" value="MBO3733992.1"/>
    <property type="molecule type" value="Genomic_DNA"/>
</dbReference>
<evidence type="ECO:0000256" key="1">
    <source>
        <dbReference type="SAM" id="Phobius"/>
    </source>
</evidence>
<feature type="transmembrane region" description="Helical" evidence="1">
    <location>
        <begin position="45"/>
        <end position="67"/>
    </location>
</feature>
<organism evidence="2 3">
    <name type="scientific">Glycomyces niveus</name>
    <dbReference type="NCBI Taxonomy" id="2820287"/>
    <lineage>
        <taxon>Bacteria</taxon>
        <taxon>Bacillati</taxon>
        <taxon>Actinomycetota</taxon>
        <taxon>Actinomycetes</taxon>
        <taxon>Glycomycetales</taxon>
        <taxon>Glycomycetaceae</taxon>
        <taxon>Glycomyces</taxon>
    </lineage>
</organism>
<evidence type="ECO:0000313" key="3">
    <source>
        <dbReference type="Proteomes" id="UP000681341"/>
    </source>
</evidence>
<evidence type="ECO:0008006" key="4">
    <source>
        <dbReference type="Google" id="ProtNLM"/>
    </source>
</evidence>
<accession>A0ABS3U5F2</accession>
<proteinExistence type="predicted"/>
<keyword evidence="1" id="KW-0812">Transmembrane</keyword>
<sequence>MSDDIEALLRSGMAERAGAAPTVDDPGLADLAIAGAGRLRRRRRVASAAGGAGLAVLGAAAFVWNPWIGFGDGDRDQMAADTSTVEVQDEFAMEFVVYEDEAYHVFNEDGDTIPLDVDEPTSDVYKLSTAYLWETETEVWTASFDGQSGTAVERPSAETSIDVNGAGDQYLMYTPSTDYSMSDYEVTNLSSPDLSETATFTTSAVMTLEDWDASTVVFTTDLHSSAAGESGEWYFNSEYDLGLEAVSAAGYESAVLVDTTDPNFVCVSDLDAAGTASGGEQCGLIDDEEVQAQIDVASGRNSDPVPLVQGVVESYSFDTMIEVPELDLGEYEGEYNNASSIWSDPKGEWELAGNPGDETWILIDSSGETPVVSELEVPEGAVQPVLSYT</sequence>
<reference evidence="2 3" key="1">
    <citation type="submission" date="2021-03" db="EMBL/GenBank/DDBJ databases">
        <title>Glycomyces sp. nov., a novel actinomycete isolated from soil.</title>
        <authorList>
            <person name="Yang X."/>
            <person name="Xu X."/>
        </authorList>
    </citation>
    <scope>NUCLEOTIDE SEQUENCE [LARGE SCALE GENOMIC DNA]</scope>
    <source>
        <strain evidence="2 3">NEAU-S30</strain>
    </source>
</reference>
<evidence type="ECO:0000313" key="2">
    <source>
        <dbReference type="EMBL" id="MBO3733992.1"/>
    </source>
</evidence>
<keyword evidence="1" id="KW-1133">Transmembrane helix</keyword>
<gene>
    <name evidence="2" type="ORF">J5V16_14280</name>
</gene>
<protein>
    <recommendedName>
        <fullName evidence="4">DUF4179 domain-containing protein</fullName>
    </recommendedName>
</protein>
<comment type="caution">
    <text evidence="2">The sequence shown here is derived from an EMBL/GenBank/DDBJ whole genome shotgun (WGS) entry which is preliminary data.</text>
</comment>